<feature type="compositionally biased region" description="Polar residues" evidence="1">
    <location>
        <begin position="95"/>
        <end position="120"/>
    </location>
</feature>
<evidence type="ECO:0000256" key="1">
    <source>
        <dbReference type="SAM" id="MobiDB-lite"/>
    </source>
</evidence>
<dbReference type="InterPro" id="IPR001478">
    <property type="entry name" value="PDZ"/>
</dbReference>
<organism evidence="3">
    <name type="scientific">Chaetoceros debilis</name>
    <dbReference type="NCBI Taxonomy" id="122233"/>
    <lineage>
        <taxon>Eukaryota</taxon>
        <taxon>Sar</taxon>
        <taxon>Stramenopiles</taxon>
        <taxon>Ochrophyta</taxon>
        <taxon>Bacillariophyta</taxon>
        <taxon>Coscinodiscophyceae</taxon>
        <taxon>Chaetocerotophycidae</taxon>
        <taxon>Chaetocerotales</taxon>
        <taxon>Chaetocerotaceae</taxon>
        <taxon>Chaetoceros</taxon>
    </lineage>
</organism>
<feature type="region of interest" description="Disordered" evidence="1">
    <location>
        <begin position="90"/>
        <end position="141"/>
    </location>
</feature>
<protein>
    <recommendedName>
        <fullName evidence="2">PDZ domain-containing protein</fullName>
    </recommendedName>
</protein>
<evidence type="ECO:0000259" key="2">
    <source>
        <dbReference type="PROSITE" id="PS50106"/>
    </source>
</evidence>
<feature type="compositionally biased region" description="Basic and acidic residues" evidence="1">
    <location>
        <begin position="121"/>
        <end position="131"/>
    </location>
</feature>
<evidence type="ECO:0000313" key="3">
    <source>
        <dbReference type="EMBL" id="CAE0462164.1"/>
    </source>
</evidence>
<feature type="domain" description="PDZ" evidence="2">
    <location>
        <begin position="166"/>
        <end position="232"/>
    </location>
</feature>
<dbReference type="PROSITE" id="PS50106">
    <property type="entry name" value="PDZ"/>
    <property type="match status" value="1"/>
</dbReference>
<gene>
    <name evidence="3" type="ORF">CDEB00056_LOCUS7005</name>
</gene>
<feature type="compositionally biased region" description="Polar residues" evidence="1">
    <location>
        <begin position="373"/>
        <end position="390"/>
    </location>
</feature>
<dbReference type="SUPFAM" id="SSF50156">
    <property type="entry name" value="PDZ domain-like"/>
    <property type="match status" value="1"/>
</dbReference>
<proteinExistence type="predicted"/>
<dbReference type="Gene3D" id="2.30.42.10">
    <property type="match status" value="1"/>
</dbReference>
<dbReference type="AlphaFoldDB" id="A0A7S3Q148"/>
<accession>A0A7S3Q148</accession>
<dbReference type="EMBL" id="HBIO01009131">
    <property type="protein sequence ID" value="CAE0462164.1"/>
    <property type="molecule type" value="Transcribed_RNA"/>
</dbReference>
<dbReference type="SMART" id="SM00228">
    <property type="entry name" value="PDZ"/>
    <property type="match status" value="2"/>
</dbReference>
<reference evidence="3" key="1">
    <citation type="submission" date="2021-01" db="EMBL/GenBank/DDBJ databases">
        <authorList>
            <person name="Corre E."/>
            <person name="Pelletier E."/>
            <person name="Niang G."/>
            <person name="Scheremetjew M."/>
            <person name="Finn R."/>
            <person name="Kale V."/>
            <person name="Holt S."/>
            <person name="Cochrane G."/>
            <person name="Meng A."/>
            <person name="Brown T."/>
            <person name="Cohen L."/>
        </authorList>
    </citation>
    <scope>NUCLEOTIDE SEQUENCE</scope>
    <source>
        <strain evidence="3">MM31A-1</strain>
    </source>
</reference>
<name>A0A7S3Q148_9STRA</name>
<dbReference type="InterPro" id="IPR036034">
    <property type="entry name" value="PDZ_sf"/>
</dbReference>
<feature type="region of interest" description="Disordered" evidence="1">
    <location>
        <begin position="370"/>
        <end position="390"/>
    </location>
</feature>
<sequence>MNGSARNNNLATVIPPLLVGQCYSPPVGRPKKGMTWDVKNGQWVVPASANNTNESARNNIYSPPVGRSRKGMTWDVKTGQWNLNVGTVHDEKSMKSPQNVKVANSNSQKGNLHLSLNSSPKKNDVQMDSDIRPSLSPNSHRYMKEETCQQEEKQRKSNPNLGPRRIINLPRDDESLGIAIFPHLELGGILVHSVSPRSSMLGKLQPGDLIIRVNQVPLNGRNIFEFMAILKNNKKRMRKMEVQRVRTWGQEKRAFLKRNVIKRECKQLPPAKSQFAEPEEIFLKPGFVEFEIKAVPSVGMIVSCIDPVIELNTGIQKGDLILEFDGHKLACADITHLKEMLLSTLQRSRWVKIQKSILNVRKNQACENRHSTSHLAANHNGSTSSGTSQNRACVPRRVTARLLRDCPVPREECDVMPVFFGYIAGDRESEGRADMRTKLC</sequence>